<dbReference type="Proteomes" id="UP000029121">
    <property type="component" value="Unassembled WGS sequence"/>
</dbReference>
<sequence length="187" mass="20443">MAKTLLNPLEDPPTASLSHDDEVKTSSGEEDEEQISAAAPSSDSDSGSETGSDSESESGEEKTIAAAKSGKKRVSEATKETHVKKAKKESQKLWSEEDETSLLQGEDEEVVILGGDTEMFDKSFVVRSIARLGVDESSVKERWRKVSVETKKRIEEKLKLVEAKEFDLLLQKSVIVNEVASAISEVI</sequence>
<evidence type="ECO:0000256" key="1">
    <source>
        <dbReference type="SAM" id="MobiDB-lite"/>
    </source>
</evidence>
<accession>R0H3C6</accession>
<reference evidence="4" key="1">
    <citation type="journal article" date="2013" name="Nat. Genet.">
        <title>The Capsella rubella genome and the genomic consequences of rapid mating system evolution.</title>
        <authorList>
            <person name="Slotte T."/>
            <person name="Hazzouri K.M."/>
            <person name="Agren J.A."/>
            <person name="Koenig D."/>
            <person name="Maumus F."/>
            <person name="Guo Y.L."/>
            <person name="Steige K."/>
            <person name="Platts A.E."/>
            <person name="Escobar J.S."/>
            <person name="Newman L.K."/>
            <person name="Wang W."/>
            <person name="Mandakova T."/>
            <person name="Vello E."/>
            <person name="Smith L.M."/>
            <person name="Henz S.R."/>
            <person name="Steffen J."/>
            <person name="Takuno S."/>
            <person name="Brandvain Y."/>
            <person name="Coop G."/>
            <person name="Andolfatto P."/>
            <person name="Hu T.T."/>
            <person name="Blanchette M."/>
            <person name="Clark R.M."/>
            <person name="Quesneville H."/>
            <person name="Nordborg M."/>
            <person name="Gaut B.S."/>
            <person name="Lysak M.A."/>
            <person name="Jenkins J."/>
            <person name="Grimwood J."/>
            <person name="Chapman J."/>
            <person name="Prochnik S."/>
            <person name="Shu S."/>
            <person name="Rokhsar D."/>
            <person name="Schmutz J."/>
            <person name="Weigel D."/>
            <person name="Wright S.I."/>
        </authorList>
    </citation>
    <scope>NUCLEOTIDE SEQUENCE [LARGE SCALE GENOMIC DNA]</scope>
    <source>
        <strain evidence="4">cv. Monte Gargano</strain>
    </source>
</reference>
<dbReference type="OrthoDB" id="1114246at2759"/>
<gene>
    <name evidence="3" type="ORF">CARUB_v10007869mg</name>
</gene>
<evidence type="ECO:0000313" key="3">
    <source>
        <dbReference type="EMBL" id="EOA19190.1"/>
    </source>
</evidence>
<evidence type="ECO:0000259" key="2">
    <source>
        <dbReference type="Pfam" id="PF22757"/>
    </source>
</evidence>
<dbReference type="KEGG" id="crb:17879742"/>
<feature type="region of interest" description="Disordered" evidence="1">
    <location>
        <begin position="1"/>
        <end position="101"/>
    </location>
</feature>
<feature type="compositionally biased region" description="Basic and acidic residues" evidence="1">
    <location>
        <begin position="73"/>
        <end position="95"/>
    </location>
</feature>
<organism evidence="3 4">
    <name type="scientific">Capsella rubella</name>
    <dbReference type="NCBI Taxonomy" id="81985"/>
    <lineage>
        <taxon>Eukaryota</taxon>
        <taxon>Viridiplantae</taxon>
        <taxon>Streptophyta</taxon>
        <taxon>Embryophyta</taxon>
        <taxon>Tracheophyta</taxon>
        <taxon>Spermatophyta</taxon>
        <taxon>Magnoliopsida</taxon>
        <taxon>eudicotyledons</taxon>
        <taxon>Gunneridae</taxon>
        <taxon>Pentapetalae</taxon>
        <taxon>rosids</taxon>
        <taxon>malvids</taxon>
        <taxon>Brassicales</taxon>
        <taxon>Brassicaceae</taxon>
        <taxon>Camelineae</taxon>
        <taxon>Capsella</taxon>
    </lineage>
</organism>
<dbReference type="EMBL" id="KB870811">
    <property type="protein sequence ID" value="EOA19190.1"/>
    <property type="molecule type" value="Genomic_DNA"/>
</dbReference>
<proteinExistence type="predicted"/>
<feature type="compositionally biased region" description="Low complexity" evidence="1">
    <location>
        <begin position="41"/>
        <end position="51"/>
    </location>
</feature>
<dbReference type="InterPro" id="IPR053933">
    <property type="entry name" value="GeBP-like_C"/>
</dbReference>
<dbReference type="AlphaFoldDB" id="R0H3C6"/>
<keyword evidence="4" id="KW-1185">Reference proteome</keyword>
<protein>
    <recommendedName>
        <fullName evidence="2">Glabrous enhancer-binding protein-like C-terminal domain-containing protein</fullName>
    </recommendedName>
</protein>
<feature type="domain" description="Glabrous enhancer-binding protein-like C-terminal" evidence="2">
    <location>
        <begin position="119"/>
        <end position="185"/>
    </location>
</feature>
<evidence type="ECO:0000313" key="4">
    <source>
        <dbReference type="Proteomes" id="UP000029121"/>
    </source>
</evidence>
<name>R0H3C6_9BRAS</name>
<dbReference type="Pfam" id="PF22757">
    <property type="entry name" value="GeBP-like_C"/>
    <property type="match status" value="1"/>
</dbReference>